<evidence type="ECO:0000256" key="1">
    <source>
        <dbReference type="SAM" id="Phobius"/>
    </source>
</evidence>
<feature type="transmembrane region" description="Helical" evidence="1">
    <location>
        <begin position="254"/>
        <end position="276"/>
    </location>
</feature>
<sequence>MFCEADNEIYEQLNEDPNQYLETEIVSEKKLDKDKEQDIEEEELIIKNMVNLPFTVNHPIYSYFEKADHEFELQKSFSYLWWTISFICLVIQQTYLVLFTKKLDVFSYYVPLFVSLFLLIYFLALLFIVKEKSIRPNAVNAEGNKCKVSERGITGYEYFALLHMIQFCVMILSYQRRLTRLSLDDRIGLGSLKNVICLSAIFYTSYSKIILPADLYDPILATFRNINENIAINLIDCSSLYFLFLNDAGMNKFISVWLLNITIALWFLSTFVRIWVTYANNYPLNHYVWTKIFKLPNEIVQVIDDINETKQLIKKKKGDSRKYKELDYNFESIPNVSTNSVNNRYTNTYFDRRLEETKNNNVLTDLRNLDRFSFLKLNYTSIYRASLGLRMEKICDKFTLLPELFSLVIRIYLLIVNKNIEQAFFFMKNIVCLYRALVSITMSYRQTNKWNKGKYLKWGTLKQSKFWFFLSLVAYIVIFVLVDYYLYKVRGKLAWLATGFAMALLIFEVIVFANSIREVKRTRYLESWFTYLLLLHMFFILVSIAGGRIPFLYWGAVNGKLPFSNSESVWCVNNFCILLIFFSTIFFCKTNSFVKLNWFEYHLQLKQNSTYLSKLAYCKYYPENDFTVKRIAIDISSKNQTLVMLVLSTINAAYLFLLSSQKELSKATHRTVITFCFFSILNIWISVIVGTIHFDGTGTFYSIFRNMLIESSLRLFSVTSMFILRTVLMFKYQIFQSLFLVFNLYQILNWLYLMITLFRTFKSPKKYRSLFPEINEYN</sequence>
<feature type="transmembrane region" description="Helical" evidence="1">
    <location>
        <begin position="158"/>
        <end position="175"/>
    </location>
</feature>
<feature type="transmembrane region" description="Helical" evidence="1">
    <location>
        <begin position="79"/>
        <end position="99"/>
    </location>
</feature>
<feature type="transmembrane region" description="Helical" evidence="1">
    <location>
        <begin position="528"/>
        <end position="549"/>
    </location>
</feature>
<reference evidence="2" key="1">
    <citation type="submission" date="2022-08" db="EMBL/GenBank/DDBJ databases">
        <title>Novel sulphate-reducing endosymbionts in the free-living metamonad Anaeramoeba.</title>
        <authorList>
            <person name="Jerlstrom-Hultqvist J."/>
            <person name="Cepicka I."/>
            <person name="Gallot-Lavallee L."/>
            <person name="Salas-Leiva D."/>
            <person name="Curtis B.A."/>
            <person name="Zahonova K."/>
            <person name="Pipaliya S."/>
            <person name="Dacks J."/>
            <person name="Roger A.J."/>
        </authorList>
    </citation>
    <scope>NUCLEOTIDE SEQUENCE</scope>
    <source>
        <strain evidence="2">Busselton2</strain>
    </source>
</reference>
<evidence type="ECO:0000313" key="2">
    <source>
        <dbReference type="EMBL" id="KAJ3437978.1"/>
    </source>
</evidence>
<gene>
    <name evidence="2" type="ORF">M0812_17156</name>
</gene>
<feature type="transmembrane region" description="Helical" evidence="1">
    <location>
        <begin position="569"/>
        <end position="588"/>
    </location>
</feature>
<dbReference type="Proteomes" id="UP001146793">
    <property type="component" value="Unassembled WGS sequence"/>
</dbReference>
<accession>A0AAV7Z7E4</accession>
<feature type="transmembrane region" description="Helical" evidence="1">
    <location>
        <begin position="466"/>
        <end position="487"/>
    </location>
</feature>
<keyword evidence="1" id="KW-1133">Transmembrane helix</keyword>
<dbReference type="EMBL" id="JANTQA010000033">
    <property type="protein sequence ID" value="KAJ3437978.1"/>
    <property type="molecule type" value="Genomic_DNA"/>
</dbReference>
<keyword evidence="1" id="KW-0812">Transmembrane</keyword>
<feature type="transmembrane region" description="Helical" evidence="1">
    <location>
        <begin position="187"/>
        <end position="206"/>
    </location>
</feature>
<evidence type="ECO:0000313" key="3">
    <source>
        <dbReference type="Proteomes" id="UP001146793"/>
    </source>
</evidence>
<name>A0AAV7Z7E4_9EUKA</name>
<keyword evidence="1" id="KW-0472">Membrane</keyword>
<proteinExistence type="predicted"/>
<dbReference type="AlphaFoldDB" id="A0AAV7Z7E4"/>
<feature type="transmembrane region" description="Helical" evidence="1">
    <location>
        <begin position="738"/>
        <end position="758"/>
    </location>
</feature>
<comment type="caution">
    <text evidence="2">The sequence shown here is derived from an EMBL/GenBank/DDBJ whole genome shotgun (WGS) entry which is preliminary data.</text>
</comment>
<feature type="transmembrane region" description="Helical" evidence="1">
    <location>
        <begin position="106"/>
        <end position="129"/>
    </location>
</feature>
<protein>
    <submittedName>
        <fullName evidence="2">Uncharacterized protein</fullName>
    </submittedName>
</protein>
<feature type="transmembrane region" description="Helical" evidence="1">
    <location>
        <begin position="493"/>
        <end position="516"/>
    </location>
</feature>
<feature type="transmembrane region" description="Helical" evidence="1">
    <location>
        <begin position="672"/>
        <end position="692"/>
    </location>
</feature>
<organism evidence="2 3">
    <name type="scientific">Anaeramoeba flamelloides</name>
    <dbReference type="NCBI Taxonomy" id="1746091"/>
    <lineage>
        <taxon>Eukaryota</taxon>
        <taxon>Metamonada</taxon>
        <taxon>Anaeramoebidae</taxon>
        <taxon>Anaeramoeba</taxon>
    </lineage>
</organism>